<sequence length="52" mass="6166">MEGDPFNQHFKYLHKTQPWIQLRSALIIDAARSMMENKSADRILQQHCKIPE</sequence>
<dbReference type="EMBL" id="CP003837">
    <property type="protein sequence ID" value="AGH44978.1"/>
    <property type="molecule type" value="Genomic_DNA"/>
</dbReference>
<dbReference type="AlphaFoldDB" id="K7A1U8"/>
<keyword evidence="2" id="KW-1185">Reference proteome</keyword>
<name>K7A1U8_9ALTE</name>
<dbReference type="KEGG" id="gps:C427_2869"/>
<organism evidence="1 2">
    <name type="scientific">Paraglaciecola psychrophila 170</name>
    <dbReference type="NCBI Taxonomy" id="1129794"/>
    <lineage>
        <taxon>Bacteria</taxon>
        <taxon>Pseudomonadati</taxon>
        <taxon>Pseudomonadota</taxon>
        <taxon>Gammaproteobacteria</taxon>
        <taxon>Alteromonadales</taxon>
        <taxon>Alteromonadaceae</taxon>
        <taxon>Paraglaciecola</taxon>
    </lineage>
</organism>
<reference evidence="1 2" key="1">
    <citation type="journal article" date="2013" name="Genome Announc.">
        <title>Complete Genome Sequence of Glaciecola psychrophila Strain 170T.</title>
        <authorList>
            <person name="Yin J."/>
            <person name="Chen J."/>
            <person name="Liu G."/>
            <person name="Yu Y."/>
            <person name="Song L."/>
            <person name="Wang X."/>
            <person name="Qu X."/>
        </authorList>
    </citation>
    <scope>NUCLEOTIDE SEQUENCE [LARGE SCALE GENOMIC DNA]</scope>
    <source>
        <strain evidence="1 2">170</strain>
    </source>
</reference>
<evidence type="ECO:0000313" key="1">
    <source>
        <dbReference type="EMBL" id="AGH44978.1"/>
    </source>
</evidence>
<dbReference type="HOGENOM" id="CLU_3082860_0_0_6"/>
<protein>
    <submittedName>
        <fullName evidence="1">Uncharacterized protein</fullName>
    </submittedName>
</protein>
<accession>K7A1U8</accession>
<gene>
    <name evidence="1" type="ORF">C427_2869</name>
</gene>
<proteinExistence type="predicted"/>
<dbReference type="Proteomes" id="UP000011864">
    <property type="component" value="Chromosome"/>
</dbReference>
<evidence type="ECO:0000313" key="2">
    <source>
        <dbReference type="Proteomes" id="UP000011864"/>
    </source>
</evidence>